<dbReference type="SMART" id="SM00906">
    <property type="entry name" value="Fungal_trans"/>
    <property type="match status" value="1"/>
</dbReference>
<evidence type="ECO:0000256" key="4">
    <source>
        <dbReference type="ARBA" id="ARBA00023163"/>
    </source>
</evidence>
<dbReference type="InterPro" id="IPR036864">
    <property type="entry name" value="Zn2-C6_fun-type_DNA-bd_sf"/>
</dbReference>
<dbReference type="CDD" id="cd12148">
    <property type="entry name" value="fungal_TF_MHR"/>
    <property type="match status" value="1"/>
</dbReference>
<keyword evidence="3" id="KW-0238">DNA-binding</keyword>
<feature type="compositionally biased region" description="Basic residues" evidence="6">
    <location>
        <begin position="11"/>
        <end position="22"/>
    </location>
</feature>
<keyword evidence="2" id="KW-0805">Transcription regulation</keyword>
<dbReference type="GO" id="GO:0008270">
    <property type="term" value="F:zinc ion binding"/>
    <property type="evidence" value="ECO:0007669"/>
    <property type="project" value="InterPro"/>
</dbReference>
<evidence type="ECO:0000256" key="3">
    <source>
        <dbReference type="ARBA" id="ARBA00023125"/>
    </source>
</evidence>
<evidence type="ECO:0000313" key="9">
    <source>
        <dbReference type="Proteomes" id="UP000184073"/>
    </source>
</evidence>
<reference evidence="9" key="1">
    <citation type="journal article" date="2017" name="Genome Biol.">
        <title>Comparative genomics reveals high biological diversity and specific adaptations in the industrially and medically important fungal genus Aspergillus.</title>
        <authorList>
            <person name="de Vries R.P."/>
            <person name="Riley R."/>
            <person name="Wiebenga A."/>
            <person name="Aguilar-Osorio G."/>
            <person name="Amillis S."/>
            <person name="Uchima C.A."/>
            <person name="Anderluh G."/>
            <person name="Asadollahi M."/>
            <person name="Askin M."/>
            <person name="Barry K."/>
            <person name="Battaglia E."/>
            <person name="Bayram O."/>
            <person name="Benocci T."/>
            <person name="Braus-Stromeyer S.A."/>
            <person name="Caldana C."/>
            <person name="Canovas D."/>
            <person name="Cerqueira G.C."/>
            <person name="Chen F."/>
            <person name="Chen W."/>
            <person name="Choi C."/>
            <person name="Clum A."/>
            <person name="Dos Santos R.A."/>
            <person name="Damasio A.R."/>
            <person name="Diallinas G."/>
            <person name="Emri T."/>
            <person name="Fekete E."/>
            <person name="Flipphi M."/>
            <person name="Freyberg S."/>
            <person name="Gallo A."/>
            <person name="Gournas C."/>
            <person name="Habgood R."/>
            <person name="Hainaut M."/>
            <person name="Harispe M.L."/>
            <person name="Henrissat B."/>
            <person name="Hilden K.S."/>
            <person name="Hope R."/>
            <person name="Hossain A."/>
            <person name="Karabika E."/>
            <person name="Karaffa L."/>
            <person name="Karanyi Z."/>
            <person name="Krasevec N."/>
            <person name="Kuo A."/>
            <person name="Kusch H."/>
            <person name="LaButti K."/>
            <person name="Lagendijk E.L."/>
            <person name="Lapidus A."/>
            <person name="Levasseur A."/>
            <person name="Lindquist E."/>
            <person name="Lipzen A."/>
            <person name="Logrieco A.F."/>
            <person name="MacCabe A."/>
            <person name="Maekelae M.R."/>
            <person name="Malavazi I."/>
            <person name="Melin P."/>
            <person name="Meyer V."/>
            <person name="Mielnichuk N."/>
            <person name="Miskei M."/>
            <person name="Molnar A.P."/>
            <person name="Mule G."/>
            <person name="Ngan C.Y."/>
            <person name="Orejas M."/>
            <person name="Orosz E."/>
            <person name="Ouedraogo J.P."/>
            <person name="Overkamp K.M."/>
            <person name="Park H.-S."/>
            <person name="Perrone G."/>
            <person name="Piumi F."/>
            <person name="Punt P.J."/>
            <person name="Ram A.F."/>
            <person name="Ramon A."/>
            <person name="Rauscher S."/>
            <person name="Record E."/>
            <person name="Riano-Pachon D.M."/>
            <person name="Robert V."/>
            <person name="Roehrig J."/>
            <person name="Ruller R."/>
            <person name="Salamov A."/>
            <person name="Salih N.S."/>
            <person name="Samson R.A."/>
            <person name="Sandor E."/>
            <person name="Sanguinetti M."/>
            <person name="Schuetze T."/>
            <person name="Sepcic K."/>
            <person name="Shelest E."/>
            <person name="Sherlock G."/>
            <person name="Sophianopoulou V."/>
            <person name="Squina F.M."/>
            <person name="Sun H."/>
            <person name="Susca A."/>
            <person name="Todd R.B."/>
            <person name="Tsang A."/>
            <person name="Unkles S.E."/>
            <person name="van de Wiele N."/>
            <person name="van Rossen-Uffink D."/>
            <person name="Oliveira J.V."/>
            <person name="Vesth T.C."/>
            <person name="Visser J."/>
            <person name="Yu J.-H."/>
            <person name="Zhou M."/>
            <person name="Andersen M.R."/>
            <person name="Archer D.B."/>
            <person name="Baker S.E."/>
            <person name="Benoit I."/>
            <person name="Brakhage A.A."/>
            <person name="Braus G.H."/>
            <person name="Fischer R."/>
            <person name="Frisvad J.C."/>
            <person name="Goldman G.H."/>
            <person name="Houbraken J."/>
            <person name="Oakley B."/>
            <person name="Pocsi I."/>
            <person name="Scazzocchio C."/>
            <person name="Seiboth B."/>
            <person name="vanKuyk P.A."/>
            <person name="Wortman J."/>
            <person name="Dyer P.S."/>
            <person name="Grigoriev I.V."/>
        </authorList>
    </citation>
    <scope>NUCLEOTIDE SEQUENCE [LARGE SCALE GENOMIC DNA]</scope>
    <source>
        <strain evidence="9">CBS 583.65</strain>
    </source>
</reference>
<protein>
    <recommendedName>
        <fullName evidence="7">Zn(2)-C6 fungal-type domain-containing protein</fullName>
    </recommendedName>
</protein>
<dbReference type="InterPro" id="IPR007219">
    <property type="entry name" value="XnlR_reg_dom"/>
</dbReference>
<accession>A0A1L9PWE2</accession>
<feature type="region of interest" description="Disordered" evidence="6">
    <location>
        <begin position="1"/>
        <end position="24"/>
    </location>
</feature>
<dbReference type="GeneID" id="63723010"/>
<dbReference type="RefSeq" id="XP_040671508.1">
    <property type="nucleotide sequence ID" value="XM_040807499.1"/>
</dbReference>
<organism evidence="8 9">
    <name type="scientific">Aspergillus versicolor CBS 583.65</name>
    <dbReference type="NCBI Taxonomy" id="1036611"/>
    <lineage>
        <taxon>Eukaryota</taxon>
        <taxon>Fungi</taxon>
        <taxon>Dikarya</taxon>
        <taxon>Ascomycota</taxon>
        <taxon>Pezizomycotina</taxon>
        <taxon>Eurotiomycetes</taxon>
        <taxon>Eurotiomycetidae</taxon>
        <taxon>Eurotiales</taxon>
        <taxon>Aspergillaceae</taxon>
        <taxon>Aspergillus</taxon>
        <taxon>Aspergillus subgen. Nidulantes</taxon>
    </lineage>
</organism>
<keyword evidence="1" id="KW-0479">Metal-binding</keyword>
<keyword evidence="4" id="KW-0804">Transcription</keyword>
<keyword evidence="5" id="KW-0539">Nucleus</keyword>
<dbReference type="AlphaFoldDB" id="A0A1L9PWE2"/>
<dbReference type="PANTHER" id="PTHR47425:SF3">
    <property type="entry name" value="ZN(II)2CYS6 TRANSCRIPTION FACTOR (EUROFUNG)"/>
    <property type="match status" value="1"/>
</dbReference>
<dbReference type="STRING" id="1036611.A0A1L9PWE2"/>
<dbReference type="Pfam" id="PF04082">
    <property type="entry name" value="Fungal_trans"/>
    <property type="match status" value="1"/>
</dbReference>
<dbReference type="InterPro" id="IPR001138">
    <property type="entry name" value="Zn2Cys6_DnaBD"/>
</dbReference>
<dbReference type="Pfam" id="PF00172">
    <property type="entry name" value="Zn_clus"/>
    <property type="match status" value="1"/>
</dbReference>
<dbReference type="SMART" id="SM00066">
    <property type="entry name" value="GAL4"/>
    <property type="match status" value="1"/>
</dbReference>
<evidence type="ECO:0000256" key="1">
    <source>
        <dbReference type="ARBA" id="ARBA00022723"/>
    </source>
</evidence>
<dbReference type="GO" id="GO:0003677">
    <property type="term" value="F:DNA binding"/>
    <property type="evidence" value="ECO:0007669"/>
    <property type="project" value="UniProtKB-KW"/>
</dbReference>
<feature type="domain" description="Zn(2)-C6 fungal-type" evidence="7">
    <location>
        <begin position="25"/>
        <end position="56"/>
    </location>
</feature>
<dbReference type="Proteomes" id="UP000184073">
    <property type="component" value="Unassembled WGS sequence"/>
</dbReference>
<dbReference type="Gene3D" id="4.10.240.10">
    <property type="entry name" value="Zn(2)-C6 fungal-type DNA-binding domain"/>
    <property type="match status" value="1"/>
</dbReference>
<name>A0A1L9PWE2_ASPVE</name>
<dbReference type="SUPFAM" id="SSF57701">
    <property type="entry name" value="Zn2/Cys6 DNA-binding domain"/>
    <property type="match status" value="1"/>
</dbReference>
<dbReference type="GO" id="GO:0000981">
    <property type="term" value="F:DNA-binding transcription factor activity, RNA polymerase II-specific"/>
    <property type="evidence" value="ECO:0007669"/>
    <property type="project" value="InterPro"/>
</dbReference>
<sequence>MMPNSAESPRNARRMGRSRKRAPVACQSCHARKVRCSLPQTGLPCTNCSLDDVSCVPRESRRSNTVPLRSNDDPAIQSTPLEDGSFPPGPERLVAMRDVSAPSGPSPTAPAVGDTGDGIETPYRPFNEHFSHHNGGDTGASQPEGDATDKCYSPLYGDPRGVGLVADICEPEPGEKSGHFLIPRIRPTHIDQDTIEYLRRKGAFSLPTPAVCEMMIRTYFHYVHPFFPAVDAHSFLDAFENERNEVSVHLLWSMFLAAANFADDSTLKAANFSSRKEMKRAMYIRSKALYDAEYERRKITLIQAVLLTGFWYSDTEDRTGPWHWNGIAISLCQTIGLHRWPDTGRKHGKVISTSDGSIWRQLWWCCIYREAWFSAGMGRPMRINLADCSTPMPNAIDSDNLLSGIPESVRQKYLPKGTNDLSNLWTELLALTVSLANILSWQNRAERTRPNKTEVQRMDDAIRQDHFCKDRAVAHGHSHVVSLHVYYLELYLESVLLILYRPFLFDKPGMNPPDLSGDEWTSTVLRRTKDAATNTNRILGNMIGADMVSNTQAMVCIALVPTLQVHLLDATSEKQMVQRMGRHNLEFCMMVVDELKSVYFGAEILSRMFSKAKNQIYHRTFGPATGPRDHMPQPSHDSTIGSIPELPDDACQDNGEMFDAFATMFGPFAPVSAGGPFDNDEPFSFESAMTFEQLMLPEPDFSADTR</sequence>
<dbReference type="VEuPathDB" id="FungiDB:ASPVEDRAFT_138505"/>
<dbReference type="InterPro" id="IPR052761">
    <property type="entry name" value="Fungal_Detox/Toxin_TFs"/>
</dbReference>
<evidence type="ECO:0000256" key="5">
    <source>
        <dbReference type="ARBA" id="ARBA00023242"/>
    </source>
</evidence>
<evidence type="ECO:0000256" key="2">
    <source>
        <dbReference type="ARBA" id="ARBA00023015"/>
    </source>
</evidence>
<evidence type="ECO:0000313" key="8">
    <source>
        <dbReference type="EMBL" id="OJJ05746.1"/>
    </source>
</evidence>
<dbReference type="CDD" id="cd00067">
    <property type="entry name" value="GAL4"/>
    <property type="match status" value="1"/>
</dbReference>
<dbReference type="PANTHER" id="PTHR47425">
    <property type="entry name" value="FARB-RELATED"/>
    <property type="match status" value="1"/>
</dbReference>
<evidence type="ECO:0000256" key="6">
    <source>
        <dbReference type="SAM" id="MobiDB-lite"/>
    </source>
</evidence>
<dbReference type="PROSITE" id="PS50048">
    <property type="entry name" value="ZN2_CY6_FUNGAL_2"/>
    <property type="match status" value="1"/>
</dbReference>
<keyword evidence="9" id="KW-1185">Reference proteome</keyword>
<feature type="compositionally biased region" description="Basic and acidic residues" evidence="6">
    <location>
        <begin position="126"/>
        <end position="135"/>
    </location>
</feature>
<dbReference type="EMBL" id="KV878133">
    <property type="protein sequence ID" value="OJJ05746.1"/>
    <property type="molecule type" value="Genomic_DNA"/>
</dbReference>
<dbReference type="GO" id="GO:0006351">
    <property type="term" value="P:DNA-templated transcription"/>
    <property type="evidence" value="ECO:0007669"/>
    <property type="project" value="InterPro"/>
</dbReference>
<gene>
    <name evidence="8" type="ORF">ASPVEDRAFT_138505</name>
</gene>
<feature type="region of interest" description="Disordered" evidence="6">
    <location>
        <begin position="56"/>
        <end position="146"/>
    </location>
</feature>
<evidence type="ECO:0000259" key="7">
    <source>
        <dbReference type="PROSITE" id="PS50048"/>
    </source>
</evidence>
<dbReference type="PROSITE" id="PS00463">
    <property type="entry name" value="ZN2_CY6_FUNGAL_1"/>
    <property type="match status" value="1"/>
</dbReference>
<proteinExistence type="predicted"/>
<dbReference type="OrthoDB" id="4161332at2759"/>